<protein>
    <submittedName>
        <fullName evidence="1">Uncharacterized protein</fullName>
    </submittedName>
</protein>
<proteinExistence type="predicted"/>
<name>A0A9W8J3P5_9AGAR</name>
<evidence type="ECO:0000313" key="2">
    <source>
        <dbReference type="Proteomes" id="UP001140091"/>
    </source>
</evidence>
<accession>A0A9W8J3P5</accession>
<gene>
    <name evidence="1" type="ORF">H1R20_g9391</name>
</gene>
<dbReference type="AlphaFoldDB" id="A0A9W8J3P5"/>
<dbReference type="PANTHER" id="PTHR13132:SF29">
    <property type="entry name" value="ALPHA-(1,6)-FUCOSYLTRANSFERASE"/>
    <property type="match status" value="1"/>
</dbReference>
<dbReference type="EMBL" id="JANBPK010000966">
    <property type="protein sequence ID" value="KAJ2927702.1"/>
    <property type="molecule type" value="Genomic_DNA"/>
</dbReference>
<dbReference type="Proteomes" id="UP001140091">
    <property type="component" value="Unassembled WGS sequence"/>
</dbReference>
<comment type="caution">
    <text evidence="1">The sequence shown here is derived from an EMBL/GenBank/DDBJ whole genome shotgun (WGS) entry which is preliminary data.</text>
</comment>
<dbReference type="OrthoDB" id="2392789at2759"/>
<dbReference type="GO" id="GO:0006487">
    <property type="term" value="P:protein N-linked glycosylation"/>
    <property type="evidence" value="ECO:0007669"/>
    <property type="project" value="TreeGrafter"/>
</dbReference>
<organism evidence="1 2">
    <name type="scientific">Candolleomyces eurysporus</name>
    <dbReference type="NCBI Taxonomy" id="2828524"/>
    <lineage>
        <taxon>Eukaryota</taxon>
        <taxon>Fungi</taxon>
        <taxon>Dikarya</taxon>
        <taxon>Basidiomycota</taxon>
        <taxon>Agaricomycotina</taxon>
        <taxon>Agaricomycetes</taxon>
        <taxon>Agaricomycetidae</taxon>
        <taxon>Agaricales</taxon>
        <taxon>Agaricineae</taxon>
        <taxon>Psathyrellaceae</taxon>
        <taxon>Candolleomyces</taxon>
    </lineage>
</organism>
<dbReference type="PANTHER" id="PTHR13132">
    <property type="entry name" value="ALPHA- 1,6 -FUCOSYLTRANSFERASE"/>
    <property type="match status" value="1"/>
</dbReference>
<evidence type="ECO:0000313" key="1">
    <source>
        <dbReference type="EMBL" id="KAJ2927702.1"/>
    </source>
</evidence>
<dbReference type="Gene3D" id="3.40.50.11350">
    <property type="match status" value="1"/>
</dbReference>
<feature type="non-terminal residue" evidence="1">
    <location>
        <position position="377"/>
    </location>
</feature>
<reference evidence="1" key="1">
    <citation type="submission" date="2022-06" db="EMBL/GenBank/DDBJ databases">
        <title>Genome Sequence of Candolleomyces eurysporus.</title>
        <authorList>
            <person name="Buettner E."/>
        </authorList>
    </citation>
    <scope>NUCLEOTIDE SEQUENCE</scope>
    <source>
        <strain evidence="1">VTCC 930004</strain>
    </source>
</reference>
<dbReference type="GO" id="GO:0046921">
    <property type="term" value="F:alpha-(1-&gt;6)-fucosyltransferase activity"/>
    <property type="evidence" value="ECO:0007669"/>
    <property type="project" value="TreeGrafter"/>
</dbReference>
<keyword evidence="2" id="KW-1185">Reference proteome</keyword>
<sequence length="377" mass="42499">MSGFMQHGEYWEQGHSHEGAPVDVDHFDGPNDNICNSTVTYMLDGNVGLAADLALMAQAAALARERNRTFFVDDTYWTRGKWTDYFQDVAITQQGPEPGCSRPPPEELLAKYHFGHAFQNHYENSYGHDLNRARPIFEHSEASFSTTIQLNERMTSLINTAKQELLASISTQDPHLNIDEHNTAESDYISVHIRRGDRIPHGWEYHRKPIPIKEYVDAVLETIKRTQESDSSKPPVVYVASDSPAAIDEFTQAYHGSTFALAKSVHSDVRRLSSPKEYRQDTFDALSPEERRSLTKGALIDLALVTGLWDSGRDPHLHATICSVSSNFGRLAVIGLGWDKAFGNVNKMGEIDQANKRWVDVDLKGHEIPVWEAFELF</sequence>